<name>A0A1K1ZVV8_9GAMM</name>
<dbReference type="InterPro" id="IPR007844">
    <property type="entry name" value="AsmA"/>
</dbReference>
<evidence type="ECO:0000256" key="1">
    <source>
        <dbReference type="SAM" id="MobiDB-lite"/>
    </source>
</evidence>
<proteinExistence type="predicted"/>
<evidence type="ECO:0000313" key="4">
    <source>
        <dbReference type="EMBL" id="SFX78273.1"/>
    </source>
</evidence>
<evidence type="ECO:0000259" key="3">
    <source>
        <dbReference type="Pfam" id="PF05170"/>
    </source>
</evidence>
<evidence type="ECO:0000256" key="2">
    <source>
        <dbReference type="SAM" id="Phobius"/>
    </source>
</evidence>
<gene>
    <name evidence="4" type="ORF">SAMN02745752_02860</name>
</gene>
<dbReference type="EMBL" id="FPJW01000014">
    <property type="protein sequence ID" value="SFX78273.1"/>
    <property type="molecule type" value="Genomic_DNA"/>
</dbReference>
<organism evidence="4 5">
    <name type="scientific">Marinospirillum alkaliphilum DSM 21637</name>
    <dbReference type="NCBI Taxonomy" id="1122209"/>
    <lineage>
        <taxon>Bacteria</taxon>
        <taxon>Pseudomonadati</taxon>
        <taxon>Pseudomonadota</taxon>
        <taxon>Gammaproteobacteria</taxon>
        <taxon>Oceanospirillales</taxon>
        <taxon>Oceanospirillaceae</taxon>
        <taxon>Marinospirillum</taxon>
    </lineage>
</organism>
<dbReference type="AlphaFoldDB" id="A0A1K1ZVV8"/>
<dbReference type="GO" id="GO:0090313">
    <property type="term" value="P:regulation of protein targeting to membrane"/>
    <property type="evidence" value="ECO:0007669"/>
    <property type="project" value="TreeGrafter"/>
</dbReference>
<feature type="transmembrane region" description="Helical" evidence="2">
    <location>
        <begin position="7"/>
        <end position="30"/>
    </location>
</feature>
<feature type="domain" description="AsmA" evidence="3">
    <location>
        <begin position="1"/>
        <end position="673"/>
    </location>
</feature>
<dbReference type="GO" id="GO:0005886">
    <property type="term" value="C:plasma membrane"/>
    <property type="evidence" value="ECO:0007669"/>
    <property type="project" value="TreeGrafter"/>
</dbReference>
<keyword evidence="2" id="KW-0472">Membrane</keyword>
<keyword evidence="5" id="KW-1185">Reference proteome</keyword>
<dbReference type="OrthoDB" id="9766390at2"/>
<evidence type="ECO:0000313" key="5">
    <source>
        <dbReference type="Proteomes" id="UP000182350"/>
    </source>
</evidence>
<accession>A0A1K1ZVV8</accession>
<dbReference type="RefSeq" id="WP_072327179.1">
    <property type="nucleotide sequence ID" value="NZ_FPJW01000014.1"/>
</dbReference>
<dbReference type="PANTHER" id="PTHR30441">
    <property type="entry name" value="DUF748 DOMAIN-CONTAINING PROTEIN"/>
    <property type="match status" value="1"/>
</dbReference>
<dbReference type="Proteomes" id="UP000182350">
    <property type="component" value="Unassembled WGS sequence"/>
</dbReference>
<keyword evidence="2" id="KW-0812">Transmembrane</keyword>
<dbReference type="STRING" id="1122209.SAMN02745752_02860"/>
<keyword evidence="2" id="KW-1133">Transmembrane helix</keyword>
<feature type="region of interest" description="Disordered" evidence="1">
    <location>
        <begin position="763"/>
        <end position="807"/>
    </location>
</feature>
<sequence length="807" mass="89154">MRRLLKWLLVGVFSLFTLVILAILALVLFVDPNNFKPRIEQLAAEQAEIDLRMPGDFSWSFYPYLGIQLGEVQVRPLSTPDAEPLASMQQAAIGVAVLPLLTGEVRASLIHLIQPEVFLHRNQQGVANWELIQQSLVTDSTEDAVTESVTPETDQSSSDLAINLLIDDIWLDRARVRLLDEVEGLALELSDVSLRIRDFSLDQPFNLEATARLALAEPELTLALALNTGVQLDLAGETYRLSQLDLKLEAGFPELLAAPISMQLKGGLLANMQTGKIELPLTLDLSAPRWADTELPQLDATRIRLQAGLDLSAEQYQLELFELSSGVRLEPQARMLPMQLSLQALADLANQQASIQQSLSLDQLQQQLQVNVSQLLDDPQFSGKLQLEIPQLRQLLTALGIELPEMQDTTTLSRTALNLQFSGSTAKLLLPQMHLVFDSTQFQGQAAVDLEKLAIVLRLAGDELDADRYLPPPTDEAVAVGAAEVEASDEELLPVELLRSLNLDLGFTLDKLGIAGLTLEKLDLALLAQDGLIQLQRANLDLYQGQFRNQATVDVRDETARLQFSTRLQDMNLRPLLNDLELESIPLRGALNINGDFRTTGTRMSEWLAGSNGKGSLRIQNGAITGVNISREVCVAAAGLDGRTSQQQWSPDTEFTSLLADIDLINGKLHNRELRIAIPGFEVSGLGYYHLVDENFLYNLGIRFTTDADQHACRVSPNLAQVRWPVECRGSLAGETPAISCRPDTRAVTDVISGMLRDTARREAEQARAAAEARAREEAAAAQRRAEQEARRRIEQEARDRLRSLSR</sequence>
<dbReference type="PANTHER" id="PTHR30441:SF4">
    <property type="entry name" value="PROTEIN ASMA"/>
    <property type="match status" value="1"/>
</dbReference>
<dbReference type="InterPro" id="IPR052894">
    <property type="entry name" value="AsmA-related"/>
</dbReference>
<protein>
    <submittedName>
        <fullName evidence="4">Uncharacterized protein involved in outer membrane biogenesis</fullName>
    </submittedName>
</protein>
<dbReference type="Pfam" id="PF05170">
    <property type="entry name" value="AsmA"/>
    <property type="match status" value="1"/>
</dbReference>
<reference evidence="4 5" key="1">
    <citation type="submission" date="2016-11" db="EMBL/GenBank/DDBJ databases">
        <authorList>
            <person name="Jaros S."/>
            <person name="Januszkiewicz K."/>
            <person name="Wedrychowicz H."/>
        </authorList>
    </citation>
    <scope>NUCLEOTIDE SEQUENCE [LARGE SCALE GENOMIC DNA]</scope>
    <source>
        <strain evidence="4 5">DSM 21637</strain>
    </source>
</reference>